<keyword evidence="1" id="KW-0472">Membrane</keyword>
<dbReference type="Proteomes" id="UP000248090">
    <property type="component" value="Unassembled WGS sequence"/>
</dbReference>
<keyword evidence="1" id="KW-0812">Transmembrane</keyword>
<evidence type="ECO:0000256" key="1">
    <source>
        <dbReference type="SAM" id="Phobius"/>
    </source>
</evidence>
<organism evidence="2 3">
    <name type="scientific">Pokkaliibacter plantistimulans</name>
    <dbReference type="NCBI Taxonomy" id="1635171"/>
    <lineage>
        <taxon>Bacteria</taxon>
        <taxon>Pseudomonadati</taxon>
        <taxon>Pseudomonadota</taxon>
        <taxon>Gammaproteobacteria</taxon>
        <taxon>Oceanospirillales</taxon>
        <taxon>Balneatrichaceae</taxon>
        <taxon>Pokkaliibacter</taxon>
    </lineage>
</organism>
<reference evidence="2 3" key="1">
    <citation type="submission" date="2015-03" db="EMBL/GenBank/DDBJ databases">
        <authorList>
            <person name="Krishnan R."/>
            <person name="Midha S."/>
            <person name="Patil P.B."/>
            <person name="Rameshkumar N."/>
        </authorList>
    </citation>
    <scope>NUCLEOTIDE SEQUENCE [LARGE SCALE GENOMIC DNA]</scope>
    <source>
        <strain evidence="2 3">L1E11</strain>
    </source>
</reference>
<comment type="caution">
    <text evidence="2">The sequence shown here is derived from an EMBL/GenBank/DDBJ whole genome shotgun (WGS) entry which is preliminary data.</text>
</comment>
<name>A0ABX5LT90_9GAMM</name>
<keyword evidence="1" id="KW-1133">Transmembrane helix</keyword>
<evidence type="ECO:0000313" key="2">
    <source>
        <dbReference type="EMBL" id="PXF28733.1"/>
    </source>
</evidence>
<keyword evidence="3" id="KW-1185">Reference proteome</keyword>
<dbReference type="EMBL" id="LAPT01000151">
    <property type="protein sequence ID" value="PXF28733.1"/>
    <property type="molecule type" value="Genomic_DNA"/>
</dbReference>
<sequence>MQYRLQVAGYAEPFQAPRLFGINVGARLPLPQWEVSKTTRKIAVEYDATNPENNRLAGSGKSKVDLILMASGLTMFVAVYMAHLRHRRKTSVWL</sequence>
<proteinExistence type="predicted"/>
<accession>A0ABX5LT90</accession>
<gene>
    <name evidence="2" type="ORF">WH50_24655</name>
</gene>
<protein>
    <submittedName>
        <fullName evidence="2">Uncharacterized protein</fullName>
    </submittedName>
</protein>
<evidence type="ECO:0000313" key="3">
    <source>
        <dbReference type="Proteomes" id="UP000248090"/>
    </source>
</evidence>
<feature type="transmembrane region" description="Helical" evidence="1">
    <location>
        <begin position="66"/>
        <end position="84"/>
    </location>
</feature>